<dbReference type="PANTHER" id="PTHR11106:SF111">
    <property type="entry name" value="MACRO DOMAIN-CONTAINING PROTEIN"/>
    <property type="match status" value="1"/>
</dbReference>
<comment type="caution">
    <text evidence="3">The sequence shown here is derived from an EMBL/GenBank/DDBJ whole genome shotgun (WGS) entry which is preliminary data.</text>
</comment>
<evidence type="ECO:0000256" key="1">
    <source>
        <dbReference type="SAM" id="MobiDB-lite"/>
    </source>
</evidence>
<organism evidence="3 4">
    <name type="scientific">Phytophthora oleae</name>
    <dbReference type="NCBI Taxonomy" id="2107226"/>
    <lineage>
        <taxon>Eukaryota</taxon>
        <taxon>Sar</taxon>
        <taxon>Stramenopiles</taxon>
        <taxon>Oomycota</taxon>
        <taxon>Peronosporomycetes</taxon>
        <taxon>Peronosporales</taxon>
        <taxon>Peronosporaceae</taxon>
        <taxon>Phytophthora</taxon>
    </lineage>
</organism>
<protein>
    <recommendedName>
        <fullName evidence="2">Macro domain-containing protein</fullName>
    </recommendedName>
</protein>
<dbReference type="InterPro" id="IPR002589">
    <property type="entry name" value="Macro_dom"/>
</dbReference>
<sequence length="259" mass="27695">MRRYMTKMASAAASTRSRPHLSAKISSGSTSPTSSPSRSPLAMEDLGGKVLLQWRPVLSGPEVLVMQGDLTSCKSDAIVNAANIHLMHGGGLAGAIVRKGGSSIQQESSKWIKEHGPLNVGDAVTTAAGKLPCKHVIHTVGPNVGDMKLTEEHSAQLRRAVWSALMEADTLEIESVAVPGISTGIFGYPRDLGAQEIVKESVRFCQEKCKTTVKRIALMNIDDPTVNSFIKALKEEQKRGEGKQEKGISEGLAGLNIRD</sequence>
<dbReference type="SMART" id="SM00506">
    <property type="entry name" value="A1pp"/>
    <property type="match status" value="1"/>
</dbReference>
<dbReference type="Pfam" id="PF01661">
    <property type="entry name" value="Macro"/>
    <property type="match status" value="1"/>
</dbReference>
<proteinExistence type="predicted"/>
<dbReference type="Proteomes" id="UP001632037">
    <property type="component" value="Unassembled WGS sequence"/>
</dbReference>
<evidence type="ECO:0000313" key="3">
    <source>
        <dbReference type="EMBL" id="KAL3665265.1"/>
    </source>
</evidence>
<dbReference type="CDD" id="cd02907">
    <property type="entry name" value="Macro_Af1521_BAL-like"/>
    <property type="match status" value="1"/>
</dbReference>
<dbReference type="AlphaFoldDB" id="A0ABD3FE99"/>
<keyword evidence="4" id="KW-1185">Reference proteome</keyword>
<feature type="compositionally biased region" description="Low complexity" evidence="1">
    <location>
        <begin position="26"/>
        <end position="40"/>
    </location>
</feature>
<accession>A0ABD3FE99</accession>
<evidence type="ECO:0000259" key="2">
    <source>
        <dbReference type="PROSITE" id="PS51154"/>
    </source>
</evidence>
<feature type="region of interest" description="Disordered" evidence="1">
    <location>
        <begin position="1"/>
        <end position="42"/>
    </location>
</feature>
<reference evidence="3 4" key="1">
    <citation type="submission" date="2024-09" db="EMBL/GenBank/DDBJ databases">
        <title>Genome sequencing and assembly of Phytophthora oleae, isolate VK10A, causative agent of rot of olive drupes.</title>
        <authorList>
            <person name="Conti Taguali S."/>
            <person name="Riolo M."/>
            <person name="La Spada F."/>
            <person name="Cacciola S.O."/>
            <person name="Dionisio G."/>
        </authorList>
    </citation>
    <scope>NUCLEOTIDE SEQUENCE [LARGE SCALE GENOMIC DNA]</scope>
    <source>
        <strain evidence="3 4">VK10A</strain>
    </source>
</reference>
<dbReference type="SUPFAM" id="SSF52949">
    <property type="entry name" value="Macro domain-like"/>
    <property type="match status" value="1"/>
</dbReference>
<gene>
    <name evidence="3" type="ORF">V7S43_009893</name>
</gene>
<dbReference type="InterPro" id="IPR043472">
    <property type="entry name" value="Macro_dom-like"/>
</dbReference>
<dbReference type="PANTHER" id="PTHR11106">
    <property type="entry name" value="GANGLIOSIDE INDUCED DIFFERENTIATION ASSOCIATED PROTEIN 2-RELATED"/>
    <property type="match status" value="1"/>
</dbReference>
<dbReference type="PROSITE" id="PS51154">
    <property type="entry name" value="MACRO"/>
    <property type="match status" value="1"/>
</dbReference>
<feature type="domain" description="Macro" evidence="2">
    <location>
        <begin position="50"/>
        <end position="237"/>
    </location>
</feature>
<name>A0ABD3FE99_9STRA</name>
<dbReference type="EMBL" id="JBIMZQ010000021">
    <property type="protein sequence ID" value="KAL3665265.1"/>
    <property type="molecule type" value="Genomic_DNA"/>
</dbReference>
<dbReference type="Gene3D" id="3.40.220.10">
    <property type="entry name" value="Leucine Aminopeptidase, subunit E, domain 1"/>
    <property type="match status" value="1"/>
</dbReference>
<evidence type="ECO:0000313" key="4">
    <source>
        <dbReference type="Proteomes" id="UP001632037"/>
    </source>
</evidence>